<dbReference type="EMBL" id="QEAN01000323">
    <property type="protein sequence ID" value="TPX40186.1"/>
    <property type="molecule type" value="Genomic_DNA"/>
</dbReference>
<dbReference type="EMBL" id="QEAN01000323">
    <property type="protein sequence ID" value="TPX40184.1"/>
    <property type="molecule type" value="Genomic_DNA"/>
</dbReference>
<dbReference type="Pfam" id="PF06487">
    <property type="entry name" value="SAP18"/>
    <property type="match status" value="1"/>
</dbReference>
<comment type="caution">
    <text evidence="3">The sequence shown here is derived from an EMBL/GenBank/DDBJ whole genome shotgun (WGS) entry which is preliminary data.</text>
</comment>
<evidence type="ECO:0008006" key="6">
    <source>
        <dbReference type="Google" id="ProtNLM"/>
    </source>
</evidence>
<sequence length="297" mass="33853">MTGLDGRDGRPPEGDTRDRPERRDEVNDGGLEARKSAKIDREKTCPFLLRCFVKVNAHHNLNDYSANRAPTAETCLHTWKDATLREVMSLLGERHPDMNTRHARITIMQIFKSQRDGAFSSKLIGAVSNHRKTPDEDKTLESLRIVVGDYLDVALFTHDDDNPNGNNHARTGPDHQIVERNGPPPARRDSRYGNDDRFTRNGFGGRAGDRFHPYPRPSDGNWKRDQGRNDREGPRPPPPPVRRDSFADRDDRDTRRRDSYTERENIDKGDSRGNREARSGYAGARSERPNASTFGDW</sequence>
<dbReference type="GO" id="GO:0005634">
    <property type="term" value="C:nucleus"/>
    <property type="evidence" value="ECO:0007669"/>
    <property type="project" value="TreeGrafter"/>
</dbReference>
<feature type="compositionally biased region" description="Basic and acidic residues" evidence="2">
    <location>
        <begin position="241"/>
        <end position="278"/>
    </location>
</feature>
<dbReference type="PANTHER" id="PTHR13082">
    <property type="entry name" value="SAP18"/>
    <property type="match status" value="1"/>
</dbReference>
<feature type="compositionally biased region" description="Basic and acidic residues" evidence="2">
    <location>
        <begin position="186"/>
        <end position="199"/>
    </location>
</feature>
<dbReference type="Proteomes" id="UP000317494">
    <property type="component" value="Unassembled WGS sequence"/>
</dbReference>
<reference evidence="3 5" key="1">
    <citation type="journal article" date="2019" name="Sci. Rep.">
        <title>Comparative genomics of chytrid fungi reveal insights into the obligate biotrophic and pathogenic lifestyle of Synchytrium endobioticum.</title>
        <authorList>
            <person name="van de Vossenberg B.T.L.H."/>
            <person name="Warris S."/>
            <person name="Nguyen H.D.T."/>
            <person name="van Gent-Pelzer M.P.E."/>
            <person name="Joly D.L."/>
            <person name="van de Geest H.C."/>
            <person name="Bonants P.J.M."/>
            <person name="Smith D.S."/>
            <person name="Levesque C.A."/>
            <person name="van der Lee T.A.J."/>
        </authorList>
    </citation>
    <scope>NUCLEOTIDE SEQUENCE [LARGE SCALE GENOMIC DNA]</scope>
    <source>
        <strain evidence="3 5">MB42</strain>
    </source>
</reference>
<comment type="similarity">
    <text evidence="1">Belongs to the SAP18 family.</text>
</comment>
<dbReference type="VEuPathDB" id="FungiDB:SeMB42_g06107"/>
<evidence type="ECO:0000313" key="3">
    <source>
        <dbReference type="EMBL" id="TPX40184.1"/>
    </source>
</evidence>
<accession>A0A507CMG2</accession>
<protein>
    <recommendedName>
        <fullName evidence="6">Histone deacetylase complex subunit SAP18</fullName>
    </recommendedName>
</protein>
<dbReference type="InterPro" id="IPR042534">
    <property type="entry name" value="SAP18_sf"/>
</dbReference>
<evidence type="ECO:0000256" key="2">
    <source>
        <dbReference type="SAM" id="MobiDB-lite"/>
    </source>
</evidence>
<evidence type="ECO:0000256" key="1">
    <source>
        <dbReference type="ARBA" id="ARBA00009143"/>
    </source>
</evidence>
<dbReference type="PANTHER" id="PTHR13082:SF0">
    <property type="entry name" value="HISTONE DEACETYLASE COMPLEX SUBUNIT SAP18"/>
    <property type="match status" value="1"/>
</dbReference>
<organism evidence="3 5">
    <name type="scientific">Synchytrium endobioticum</name>
    <dbReference type="NCBI Taxonomy" id="286115"/>
    <lineage>
        <taxon>Eukaryota</taxon>
        <taxon>Fungi</taxon>
        <taxon>Fungi incertae sedis</taxon>
        <taxon>Chytridiomycota</taxon>
        <taxon>Chytridiomycota incertae sedis</taxon>
        <taxon>Chytridiomycetes</taxon>
        <taxon>Synchytriales</taxon>
        <taxon>Synchytriaceae</taxon>
        <taxon>Synchytrium</taxon>
    </lineage>
</organism>
<dbReference type="STRING" id="286115.A0A507CMG2"/>
<proteinExistence type="inferred from homology"/>
<feature type="compositionally biased region" description="Basic and acidic residues" evidence="2">
    <location>
        <begin position="221"/>
        <end position="234"/>
    </location>
</feature>
<dbReference type="InterPro" id="IPR010516">
    <property type="entry name" value="SAP18"/>
</dbReference>
<dbReference type="GO" id="GO:0003714">
    <property type="term" value="F:transcription corepressor activity"/>
    <property type="evidence" value="ECO:0007669"/>
    <property type="project" value="TreeGrafter"/>
</dbReference>
<evidence type="ECO:0000313" key="5">
    <source>
        <dbReference type="Proteomes" id="UP000317494"/>
    </source>
</evidence>
<dbReference type="Gene3D" id="3.10.20.550">
    <property type="entry name" value="ASAP complex, SAP18 subunit"/>
    <property type="match status" value="1"/>
</dbReference>
<dbReference type="VEuPathDB" id="FungiDB:SeMB42_g06105"/>
<feature type="region of interest" description="Disordered" evidence="2">
    <location>
        <begin position="158"/>
        <end position="297"/>
    </location>
</feature>
<keyword evidence="5" id="KW-1185">Reference proteome</keyword>
<evidence type="ECO:0000313" key="4">
    <source>
        <dbReference type="EMBL" id="TPX40186.1"/>
    </source>
</evidence>
<gene>
    <name evidence="3" type="ORF">SeMB42_g06105</name>
    <name evidence="4" type="ORF">SeMB42_g06107</name>
</gene>
<dbReference type="AlphaFoldDB" id="A0A507CMG2"/>
<name>A0A507CMG2_9FUNG</name>
<feature type="region of interest" description="Disordered" evidence="2">
    <location>
        <begin position="1"/>
        <end position="35"/>
    </location>
</feature>